<keyword evidence="3" id="KW-1185">Reference proteome</keyword>
<dbReference type="Proteomes" id="UP001501576">
    <property type="component" value="Unassembled WGS sequence"/>
</dbReference>
<feature type="transmembrane region" description="Helical" evidence="1">
    <location>
        <begin position="62"/>
        <end position="82"/>
    </location>
</feature>
<dbReference type="RefSeq" id="WP_346158885.1">
    <property type="nucleotide sequence ID" value="NZ_BAAABZ010000002.1"/>
</dbReference>
<keyword evidence="1" id="KW-1133">Transmembrane helix</keyword>
<keyword evidence="1" id="KW-0812">Transmembrane</keyword>
<gene>
    <name evidence="2" type="ORF">GCM10010390_05040</name>
</gene>
<evidence type="ECO:0000313" key="3">
    <source>
        <dbReference type="Proteomes" id="UP001501576"/>
    </source>
</evidence>
<proteinExistence type="predicted"/>
<comment type="caution">
    <text evidence="2">The sequence shown here is derived from an EMBL/GenBank/DDBJ whole genome shotgun (WGS) entry which is preliminary data.</text>
</comment>
<keyword evidence="1" id="KW-0472">Membrane</keyword>
<sequence length="85" mass="8946">MSPHSSGDQPRSLTDSTAIASACVREPEACPFKDGMQQAQVPYVEIRIGSLHVSLRQRPVRLLIVLSAAAGALAGALTGIHWPVG</sequence>
<protein>
    <submittedName>
        <fullName evidence="2">Uncharacterized protein</fullName>
    </submittedName>
</protein>
<accession>A0ABP3LRJ3</accession>
<dbReference type="EMBL" id="BAAABZ010000002">
    <property type="protein sequence ID" value="GAA0505133.1"/>
    <property type="molecule type" value="Genomic_DNA"/>
</dbReference>
<organism evidence="2 3">
    <name type="scientific">Streptomyces mordarskii</name>
    <dbReference type="NCBI Taxonomy" id="1226758"/>
    <lineage>
        <taxon>Bacteria</taxon>
        <taxon>Bacillati</taxon>
        <taxon>Actinomycetota</taxon>
        <taxon>Actinomycetes</taxon>
        <taxon>Kitasatosporales</taxon>
        <taxon>Streptomycetaceae</taxon>
        <taxon>Streptomyces</taxon>
    </lineage>
</organism>
<name>A0ABP3LRJ3_9ACTN</name>
<reference evidence="3" key="1">
    <citation type="journal article" date="2019" name="Int. J. Syst. Evol. Microbiol.">
        <title>The Global Catalogue of Microorganisms (GCM) 10K type strain sequencing project: providing services to taxonomists for standard genome sequencing and annotation.</title>
        <authorList>
            <consortium name="The Broad Institute Genomics Platform"/>
            <consortium name="The Broad Institute Genome Sequencing Center for Infectious Disease"/>
            <person name="Wu L."/>
            <person name="Ma J."/>
        </authorList>
    </citation>
    <scope>NUCLEOTIDE SEQUENCE [LARGE SCALE GENOMIC DNA]</scope>
    <source>
        <strain evidence="3">JCM 5052</strain>
    </source>
</reference>
<evidence type="ECO:0000256" key="1">
    <source>
        <dbReference type="SAM" id="Phobius"/>
    </source>
</evidence>
<evidence type="ECO:0000313" key="2">
    <source>
        <dbReference type="EMBL" id="GAA0505133.1"/>
    </source>
</evidence>